<keyword evidence="5" id="KW-0539">Nucleus</keyword>
<feature type="compositionally biased region" description="Low complexity" evidence="8">
    <location>
        <begin position="251"/>
        <end position="262"/>
    </location>
</feature>
<keyword evidence="6" id="KW-0131">Cell cycle</keyword>
<dbReference type="GO" id="GO:0051301">
    <property type="term" value="P:cell division"/>
    <property type="evidence" value="ECO:0007669"/>
    <property type="project" value="UniProtKB-KW"/>
</dbReference>
<reference evidence="9 10" key="1">
    <citation type="journal article" date="2010" name="Nature">
        <title>The Ectocarpus genome and the independent evolution of multicellularity in brown algae.</title>
        <authorList>
            <person name="Cock J.M."/>
            <person name="Sterck L."/>
            <person name="Rouze P."/>
            <person name="Scornet D."/>
            <person name="Allen A.E."/>
            <person name="Amoutzias G."/>
            <person name="Anthouard V."/>
            <person name="Artiguenave F."/>
            <person name="Aury J.M."/>
            <person name="Badger J.H."/>
            <person name="Beszteri B."/>
            <person name="Billiau K."/>
            <person name="Bonnet E."/>
            <person name="Bothwell J.H."/>
            <person name="Bowler C."/>
            <person name="Boyen C."/>
            <person name="Brownlee C."/>
            <person name="Carrano C.J."/>
            <person name="Charrier B."/>
            <person name="Cho G.Y."/>
            <person name="Coelho S.M."/>
            <person name="Collen J."/>
            <person name="Corre E."/>
            <person name="Da Silva C."/>
            <person name="Delage L."/>
            <person name="Delaroque N."/>
            <person name="Dittami S.M."/>
            <person name="Doulbeau S."/>
            <person name="Elias M."/>
            <person name="Farnham G."/>
            <person name="Gachon C.M."/>
            <person name="Gschloessl B."/>
            <person name="Heesch S."/>
            <person name="Jabbari K."/>
            <person name="Jubin C."/>
            <person name="Kawai H."/>
            <person name="Kimura K."/>
            <person name="Kloareg B."/>
            <person name="Kupper F.C."/>
            <person name="Lang D."/>
            <person name="Le Bail A."/>
            <person name="Leblanc C."/>
            <person name="Lerouge P."/>
            <person name="Lohr M."/>
            <person name="Lopez P.J."/>
            <person name="Martens C."/>
            <person name="Maumus F."/>
            <person name="Michel G."/>
            <person name="Miranda-Saavedra D."/>
            <person name="Morales J."/>
            <person name="Moreau H."/>
            <person name="Motomura T."/>
            <person name="Nagasato C."/>
            <person name="Napoli C.A."/>
            <person name="Nelson D.R."/>
            <person name="Nyvall-Collen P."/>
            <person name="Peters A.F."/>
            <person name="Pommier C."/>
            <person name="Potin P."/>
            <person name="Poulain J."/>
            <person name="Quesneville H."/>
            <person name="Read B."/>
            <person name="Rensing S.A."/>
            <person name="Ritter A."/>
            <person name="Rousvoal S."/>
            <person name="Samanta M."/>
            <person name="Samson G."/>
            <person name="Schroeder D.C."/>
            <person name="Segurens B."/>
            <person name="Strittmatter M."/>
            <person name="Tonon T."/>
            <person name="Tregear J.W."/>
            <person name="Valentin K."/>
            <person name="von Dassow P."/>
            <person name="Yamagishi T."/>
            <person name="Van de Peer Y."/>
            <person name="Wincker P."/>
        </authorList>
    </citation>
    <scope>NUCLEOTIDE SEQUENCE [LARGE SCALE GENOMIC DNA]</scope>
    <source>
        <strain evidence="10">Ec32 / CCAP1310/4</strain>
    </source>
</reference>
<dbReference type="GO" id="GO:0000776">
    <property type="term" value="C:kinetochore"/>
    <property type="evidence" value="ECO:0007669"/>
    <property type="project" value="TreeGrafter"/>
</dbReference>
<dbReference type="InParanoid" id="D8LIV7"/>
<feature type="compositionally biased region" description="Low complexity" evidence="8">
    <location>
        <begin position="76"/>
        <end position="88"/>
    </location>
</feature>
<dbReference type="EMBL" id="FN649733">
    <property type="protein sequence ID" value="CBN76841.1"/>
    <property type="molecule type" value="Genomic_DNA"/>
</dbReference>
<dbReference type="Gene3D" id="3.30.457.60">
    <property type="match status" value="1"/>
</dbReference>
<dbReference type="PANTHER" id="PTHR23168">
    <property type="entry name" value="MITOTIC SPINDLE ASSEMBLY CHECKPOINT PROTEIN MAD1 MITOTIC ARREST DEFICIENT-LIKE PROTEIN 1"/>
    <property type="match status" value="1"/>
</dbReference>
<accession>D8LIV7</accession>
<keyword evidence="3" id="KW-0132">Cell division</keyword>
<evidence type="ECO:0000256" key="1">
    <source>
        <dbReference type="ARBA" id="ARBA00004123"/>
    </source>
</evidence>
<proteinExistence type="inferred from homology"/>
<feature type="coiled-coil region" evidence="7">
    <location>
        <begin position="268"/>
        <end position="326"/>
    </location>
</feature>
<evidence type="ECO:0000256" key="5">
    <source>
        <dbReference type="ARBA" id="ARBA00023242"/>
    </source>
</evidence>
<keyword evidence="7" id="KW-0175">Coiled coil</keyword>
<name>D8LIV7_ECTSI</name>
<dbReference type="OMA" id="YKLDFMP"/>
<dbReference type="GO" id="GO:0007094">
    <property type="term" value="P:mitotic spindle assembly checkpoint signaling"/>
    <property type="evidence" value="ECO:0007669"/>
    <property type="project" value="InterPro"/>
</dbReference>
<keyword evidence="4" id="KW-0498">Mitosis</keyword>
<comment type="subcellular location">
    <subcellularLocation>
        <location evidence="1">Nucleus</location>
    </subcellularLocation>
</comment>
<dbReference type="GO" id="GO:0072686">
    <property type="term" value="C:mitotic spindle"/>
    <property type="evidence" value="ECO:0007669"/>
    <property type="project" value="TreeGrafter"/>
</dbReference>
<dbReference type="SUPFAM" id="SSF75704">
    <property type="entry name" value="Mitotic arrest deficient-like 1, Mad1"/>
    <property type="match status" value="1"/>
</dbReference>
<evidence type="ECO:0000256" key="8">
    <source>
        <dbReference type="SAM" id="MobiDB-lite"/>
    </source>
</evidence>
<protein>
    <recommendedName>
        <fullName evidence="11">Spindle assembly checkpoint component MAD1</fullName>
    </recommendedName>
</protein>
<dbReference type="InterPro" id="IPR008672">
    <property type="entry name" value="Mad1"/>
</dbReference>
<organism evidence="9 10">
    <name type="scientific">Ectocarpus siliculosus</name>
    <name type="common">Brown alga</name>
    <name type="synonym">Conferva siliculosa</name>
    <dbReference type="NCBI Taxonomy" id="2880"/>
    <lineage>
        <taxon>Eukaryota</taxon>
        <taxon>Sar</taxon>
        <taxon>Stramenopiles</taxon>
        <taxon>Ochrophyta</taxon>
        <taxon>PX clade</taxon>
        <taxon>Phaeophyceae</taxon>
        <taxon>Ectocarpales</taxon>
        <taxon>Ectocarpaceae</taxon>
        <taxon>Ectocarpus</taxon>
    </lineage>
</organism>
<evidence type="ECO:0000256" key="4">
    <source>
        <dbReference type="ARBA" id="ARBA00022776"/>
    </source>
</evidence>
<evidence type="ECO:0000256" key="6">
    <source>
        <dbReference type="ARBA" id="ARBA00023306"/>
    </source>
</evidence>
<evidence type="ECO:0000256" key="7">
    <source>
        <dbReference type="SAM" id="Coils"/>
    </source>
</evidence>
<dbReference type="EMBL" id="FN648409">
    <property type="protein sequence ID" value="CBN76841.1"/>
    <property type="molecule type" value="Genomic_DNA"/>
</dbReference>
<evidence type="ECO:0008006" key="11">
    <source>
        <dbReference type="Google" id="ProtNLM"/>
    </source>
</evidence>
<dbReference type="AlphaFoldDB" id="D8LIV7"/>
<dbReference type="eggNOG" id="KOG4593">
    <property type="taxonomic scope" value="Eukaryota"/>
</dbReference>
<feature type="region of interest" description="Disordered" evidence="8">
    <location>
        <begin position="164"/>
        <end position="217"/>
    </location>
</feature>
<dbReference type="STRING" id="2880.D8LIV7"/>
<dbReference type="PANTHER" id="PTHR23168:SF0">
    <property type="entry name" value="MITOTIC SPINDLE ASSEMBLY CHECKPOINT PROTEIN MAD1"/>
    <property type="match status" value="1"/>
</dbReference>
<dbReference type="GO" id="GO:0051315">
    <property type="term" value="P:attachment of mitotic spindle microtubules to kinetochore"/>
    <property type="evidence" value="ECO:0007669"/>
    <property type="project" value="TreeGrafter"/>
</dbReference>
<dbReference type="Proteomes" id="UP000002630">
    <property type="component" value="Linkage Group LG08"/>
</dbReference>
<evidence type="ECO:0000313" key="9">
    <source>
        <dbReference type="EMBL" id="CBN76841.1"/>
    </source>
</evidence>
<feature type="coiled-coil region" evidence="7">
    <location>
        <begin position="582"/>
        <end position="609"/>
    </location>
</feature>
<feature type="region of interest" description="Disordered" evidence="8">
    <location>
        <begin position="61"/>
        <end position="91"/>
    </location>
</feature>
<dbReference type="GO" id="GO:0005635">
    <property type="term" value="C:nuclear envelope"/>
    <property type="evidence" value="ECO:0007669"/>
    <property type="project" value="TreeGrafter"/>
</dbReference>
<gene>
    <name evidence="9" type="ORF">Esi_0023_0062</name>
</gene>
<dbReference type="Pfam" id="PF05557">
    <property type="entry name" value="MAD"/>
    <property type="match status" value="1"/>
</dbReference>
<feature type="compositionally biased region" description="Basic and acidic residues" evidence="8">
    <location>
        <begin position="165"/>
        <end position="209"/>
    </location>
</feature>
<feature type="region of interest" description="Disordered" evidence="8">
    <location>
        <begin position="365"/>
        <end position="384"/>
    </location>
</feature>
<feature type="coiled-coil region" evidence="7">
    <location>
        <begin position="393"/>
        <end position="521"/>
    </location>
</feature>
<comment type="similarity">
    <text evidence="2">Belongs to the MAD1 family.</text>
</comment>
<dbReference type="OrthoDB" id="331602at2759"/>
<keyword evidence="10" id="KW-1185">Reference proteome</keyword>
<feature type="region of interest" description="Disordered" evidence="8">
    <location>
        <begin position="243"/>
        <end position="268"/>
    </location>
</feature>
<dbReference type="Gene3D" id="6.10.250.90">
    <property type="match status" value="1"/>
</dbReference>
<sequence length="759" mass="83623">MANTRDELLADVYDDSGEFLLPGKGSDAGREKMLKQENDGLKKQLWSARGLIEVVTKGDPSAVGNKRLRLGGGGDSSEAASSSTAIARSELEESRVLREKDKLRYEVMLREAEGEKGKLLRQVKFLTQEEEEARAVFGKKAAVLMEEISYLRENLSAERAALEAARAEGGHSGEQERQRYNRKLKREEEARRVAEEKAESLEEAAKTYADEVAQSRRRCREVEAKNADLSLEVAALRRKQGVGLAAGGPTEGSETSAGASSSWDTPAARELRAKVTSLEREARKREAVLQGLESDRRNAIALEDEVATLKSTLKRAEDRLASAVKAETDNAAIKDEKEEWSLVFSRALNEEQKAASLRRIIGREPAEAGAGEEEGKEGGGGARPTPLVALRLLREAQEERSLAVKELTALRLRNEHNHTRLAKVEQELKNEKERGESVHARAEEMELELDKLERRCRSSEKEVEAQKELINSYERDTFRKPAGETWLSDHAALESALAAAKEEAESLRRAAEGQVSALEAGRLRGRAAKAEAALGEAIAGRDQAIKAAERYGDALAMAEKEAASGTGGQKGKVLHFKDNPAARAAEAAKRETKKKLEALTEENKRLVQQLESVGAGGMDASSSDGVSILGGGSSGMRGADTPDAKKFSVRLKEMYKERINFYRQMVYLLTGYRIDLMKDPTRQMLRLRSMYAEQESDCLVFQQKPQSEGGGLELVETPLAVQHMDKINMYLRKCDSIPAFLSSLTAELFEKQTFVGFVG</sequence>
<evidence type="ECO:0000256" key="2">
    <source>
        <dbReference type="ARBA" id="ARBA00008029"/>
    </source>
</evidence>
<evidence type="ECO:0000313" key="10">
    <source>
        <dbReference type="Proteomes" id="UP000002630"/>
    </source>
</evidence>
<evidence type="ECO:0000256" key="3">
    <source>
        <dbReference type="ARBA" id="ARBA00022618"/>
    </source>
</evidence>